<evidence type="ECO:0000313" key="2">
    <source>
        <dbReference type="Proteomes" id="UP001184376"/>
    </source>
</evidence>
<comment type="caution">
    <text evidence="1">The sequence shown here is derived from an EMBL/GenBank/DDBJ whole genome shotgun (WGS) entry which is preliminary data.</text>
</comment>
<evidence type="ECO:0000313" key="1">
    <source>
        <dbReference type="EMBL" id="MDR6442481.1"/>
    </source>
</evidence>
<gene>
    <name evidence="1" type="ORF">J2795_003206</name>
</gene>
<name>A0ACC6IXG9_9FLAO</name>
<protein>
    <submittedName>
        <fullName evidence="1">Phosphatidylserine/phosphatidylglycerophosphate/ cardiolipin synthase-like enzyme</fullName>
    </submittedName>
</protein>
<organism evidence="1 2">
    <name type="scientific">Chryseobacterium bernardetii</name>
    <dbReference type="NCBI Taxonomy" id="1241978"/>
    <lineage>
        <taxon>Bacteria</taxon>
        <taxon>Pseudomonadati</taxon>
        <taxon>Bacteroidota</taxon>
        <taxon>Flavobacteriia</taxon>
        <taxon>Flavobacteriales</taxon>
        <taxon>Weeksellaceae</taxon>
        <taxon>Chryseobacterium group</taxon>
        <taxon>Chryseobacterium</taxon>
    </lineage>
</organism>
<dbReference type="Proteomes" id="UP001184376">
    <property type="component" value="Unassembled WGS sequence"/>
</dbReference>
<dbReference type="EMBL" id="JAVDRG010000005">
    <property type="protein sequence ID" value="MDR6442481.1"/>
    <property type="molecule type" value="Genomic_DNA"/>
</dbReference>
<proteinExistence type="predicted"/>
<reference evidence="1" key="1">
    <citation type="submission" date="2023-07" db="EMBL/GenBank/DDBJ databases">
        <title>Sorghum-associated microbial communities from plants grown in Nebraska, USA.</title>
        <authorList>
            <person name="Schachtman D."/>
        </authorList>
    </citation>
    <scope>NUCLEOTIDE SEQUENCE</scope>
    <source>
        <strain evidence="1">DS1280</strain>
    </source>
</reference>
<accession>A0ACC6IXG9</accession>
<keyword evidence="2" id="KW-1185">Reference proteome</keyword>
<sequence>MMDYNLTLEDEVRSGFFIANSRYDFKRIDKKYNHLFLVDEKERGLRDEIFTIIQNAQTTLKICTFIITDEEIVNEILHKVAHSNIAIFIITQLDMGKIKNTELRRSTQDDDDLFNTADVNNHLSNVKKLVDAGVHVRAANNVHAKFIISDRTNGMIMSSNFTTYSLTLNVESGVYIDRVASSELDQLFDAIYQVGTSYNIFSTVNKKHQIFTSENKLDINSKHLPKSESNLRYTYNELTNSLYEEIINIIINADEYVFISSYSIIALDRLPEFLSAVTDAIKRGVWIGVFCRGMNNRLDHLESCRLLKSLGCHIMADLYNHSKGVLSEKNGMLFTANIDGKYGLIDGFEVGYILSEQQREEFLDFHKYLMDNNIYLFKTDVKRKIIFETFKFYEQLRNHKTPFDSNDLEFLIKPGHKDSFKEISESLLFLGKKNDNGLTKYILIIDHSCYECHFSNNKITPLRTINYPYEIEKYFIKYSNLKVSYINE</sequence>